<accession>A0A7H8TA53</accession>
<feature type="transmembrane region" description="Helical" evidence="2">
    <location>
        <begin position="41"/>
        <end position="62"/>
    </location>
</feature>
<reference evidence="3 4" key="1">
    <citation type="submission" date="2020-06" db="EMBL/GenBank/DDBJ databases">
        <title>Genome mining for natural products.</title>
        <authorList>
            <person name="Zhang B."/>
            <person name="Shi J."/>
            <person name="Ge H."/>
        </authorList>
    </citation>
    <scope>NUCLEOTIDE SEQUENCE [LARGE SCALE GENOMIC DNA]</scope>
    <source>
        <strain evidence="3 4">NA02069</strain>
    </source>
</reference>
<protein>
    <submittedName>
        <fullName evidence="3">DUF2637 domain-containing protein</fullName>
    </submittedName>
</protein>
<keyword evidence="2" id="KW-0812">Transmembrane</keyword>
<feature type="transmembrane region" description="Helical" evidence="2">
    <location>
        <begin position="143"/>
        <end position="165"/>
    </location>
</feature>
<sequence>MAVIAALAVWRSRAKRATIPSTVAERAETSKARRDAWRRGLSVAALGAGCLMLFAIAGTAGWLSFAAQRGYAHSRNGGDWDAATGFALLLDAGTLGLSLFRFFEALTVRSSALTRLLLIGFVAASAQMNYLHAPANANGVVDFGSRFVAVVPPLVYAVLLEMLLFKIEQVIMGKRPKRRKERERGYSLLLWVPFIGYPRQMWAAWRADLHSTLQNVRAPGSLKPAPARAPADAAPDGRNIAPTLVGVAQPSTEAPAPTTSPVLVPEAAAPLKEVERVTSSAPALMDGALSSLRADSPPRSTVPAQRAEGMAPSARVARPTSMKELLLDGLIREMRLGNWDAVSTNAVVRRAACVRVNMQLGHVHGRETLMTHDSARNAFRELAPDLRRAADEIRAQQHLVAGDQQPSDSVARQPEPVSA</sequence>
<feature type="region of interest" description="Disordered" evidence="1">
    <location>
        <begin position="290"/>
        <end position="316"/>
    </location>
</feature>
<evidence type="ECO:0000256" key="2">
    <source>
        <dbReference type="SAM" id="Phobius"/>
    </source>
</evidence>
<keyword evidence="4" id="KW-1185">Reference proteome</keyword>
<evidence type="ECO:0000256" key="1">
    <source>
        <dbReference type="SAM" id="MobiDB-lite"/>
    </source>
</evidence>
<feature type="transmembrane region" description="Helical" evidence="2">
    <location>
        <begin position="112"/>
        <end position="131"/>
    </location>
</feature>
<dbReference type="EMBL" id="CP056041">
    <property type="protein sequence ID" value="QKZ20356.1"/>
    <property type="molecule type" value="Genomic_DNA"/>
</dbReference>
<proteinExistence type="predicted"/>
<dbReference type="InterPro" id="IPR021235">
    <property type="entry name" value="DUF2637"/>
</dbReference>
<feature type="transmembrane region" description="Helical" evidence="2">
    <location>
        <begin position="186"/>
        <end position="205"/>
    </location>
</feature>
<name>A0A7H8TA53_STRCX</name>
<gene>
    <name evidence="3" type="ORF">HUT05_25195</name>
</gene>
<feature type="region of interest" description="Disordered" evidence="1">
    <location>
        <begin position="220"/>
        <end position="241"/>
    </location>
</feature>
<feature type="region of interest" description="Disordered" evidence="1">
    <location>
        <begin position="395"/>
        <end position="419"/>
    </location>
</feature>
<dbReference type="Pfam" id="PF10935">
    <property type="entry name" value="DUF2637"/>
    <property type="match status" value="1"/>
</dbReference>
<organism evidence="3 4">
    <name type="scientific">Streptomyces chartreusis</name>
    <dbReference type="NCBI Taxonomy" id="1969"/>
    <lineage>
        <taxon>Bacteria</taxon>
        <taxon>Bacillati</taxon>
        <taxon>Actinomycetota</taxon>
        <taxon>Actinomycetes</taxon>
        <taxon>Kitasatosporales</taxon>
        <taxon>Streptomycetaceae</taxon>
        <taxon>Streptomyces</taxon>
    </lineage>
</organism>
<evidence type="ECO:0000313" key="3">
    <source>
        <dbReference type="EMBL" id="QKZ20356.1"/>
    </source>
</evidence>
<keyword evidence="2" id="KW-1133">Transmembrane helix</keyword>
<dbReference type="AlphaFoldDB" id="A0A7H8TA53"/>
<feature type="transmembrane region" description="Helical" evidence="2">
    <location>
        <begin position="82"/>
        <end position="100"/>
    </location>
</feature>
<dbReference type="Proteomes" id="UP000509418">
    <property type="component" value="Chromosome"/>
</dbReference>
<feature type="compositionally biased region" description="Low complexity" evidence="1">
    <location>
        <begin position="224"/>
        <end position="236"/>
    </location>
</feature>
<keyword evidence="2" id="KW-0472">Membrane</keyword>
<evidence type="ECO:0000313" key="4">
    <source>
        <dbReference type="Proteomes" id="UP000509418"/>
    </source>
</evidence>